<dbReference type="InterPro" id="IPR051334">
    <property type="entry name" value="SRPK"/>
</dbReference>
<evidence type="ECO:0000256" key="7">
    <source>
        <dbReference type="ARBA" id="ARBA00047899"/>
    </source>
</evidence>
<feature type="binding site" evidence="9">
    <location>
        <position position="101"/>
    </location>
    <ligand>
        <name>ATP</name>
        <dbReference type="ChEBI" id="CHEBI:30616"/>
    </ligand>
</feature>
<keyword evidence="5" id="KW-0418">Kinase</keyword>
<dbReference type="PANTHER" id="PTHR47634">
    <property type="entry name" value="PROTEIN KINASE DOMAIN-CONTAINING PROTEIN-RELATED"/>
    <property type="match status" value="1"/>
</dbReference>
<dbReference type="Proteomes" id="UP000596276">
    <property type="component" value="Chromosome 1"/>
</dbReference>
<dbReference type="GO" id="GO:0004674">
    <property type="term" value="F:protein serine/threonine kinase activity"/>
    <property type="evidence" value="ECO:0007669"/>
    <property type="project" value="UniProtKB-KW"/>
</dbReference>
<dbReference type="GO" id="GO:0050684">
    <property type="term" value="P:regulation of mRNA processing"/>
    <property type="evidence" value="ECO:0007669"/>
    <property type="project" value="TreeGrafter"/>
</dbReference>
<dbReference type="SMART" id="SM00220">
    <property type="entry name" value="S_TKc"/>
    <property type="match status" value="1"/>
</dbReference>
<dbReference type="GO" id="GO:0005524">
    <property type="term" value="F:ATP binding"/>
    <property type="evidence" value="ECO:0007669"/>
    <property type="project" value="UniProtKB-UniRule"/>
</dbReference>
<dbReference type="InterPro" id="IPR017441">
    <property type="entry name" value="Protein_kinase_ATP_BS"/>
</dbReference>
<feature type="domain" description="Protein kinase" evidence="10">
    <location>
        <begin position="72"/>
        <end position="413"/>
    </location>
</feature>
<keyword evidence="2" id="KW-0723">Serine/threonine-protein kinase</keyword>
<dbReference type="SUPFAM" id="SSF56112">
    <property type="entry name" value="Protein kinase-like (PK-like)"/>
    <property type="match status" value="1"/>
</dbReference>
<sequence>MASIFRLSSQVSRQFSTWRTLLQRPASPVRDFTQSNFTLLDSTEKLEEETLSWYTPDSFYPVKIGEVFQSRYHVIGKLGYGGYSTVWLSRDLQQHAYVALKVFERNSAEGQRETEIYHHLNSLNIVDHAGVKLIRKALDSFQITFAEGNFECLVHPPLGMSLYDFRTQLRAKVLPEKIVKLTLVHLLLALDYLHVEAEIVHTDIQEKNIMMAIEDTAILTKFEEEEKSSPSPRKVVGDRMIYASRKLRKTKQHGRPTLCDFGQARRGPNTYCGDIQPYIYRAPEVLLRMPWNEKVDIWNVGVLTWDLFQQGHLFYARDSDKKSSDAHHLAEMIAIMGPPPKEVIQNSVYATEFFDGEGNWKGPIEIPSISLEKLEGNLEGESQRLFLQFLRKMLRWNSDERESARELLDDPWLRSP</sequence>
<evidence type="ECO:0000256" key="5">
    <source>
        <dbReference type="ARBA" id="ARBA00022777"/>
    </source>
</evidence>
<dbReference type="VEuPathDB" id="FungiDB:F9C07_216"/>
<dbReference type="VEuPathDB" id="FungiDB:AFLA_002980"/>
<evidence type="ECO:0000313" key="11">
    <source>
        <dbReference type="EMBL" id="QRD87226.1"/>
    </source>
</evidence>
<dbReference type="PANTHER" id="PTHR47634:SF9">
    <property type="entry name" value="PROTEIN KINASE DOMAIN-CONTAINING PROTEIN-RELATED"/>
    <property type="match status" value="1"/>
</dbReference>
<evidence type="ECO:0000256" key="8">
    <source>
        <dbReference type="ARBA" id="ARBA00048679"/>
    </source>
</evidence>
<comment type="catalytic activity">
    <reaction evidence="8">
        <text>L-seryl-[protein] + ATP = O-phospho-L-seryl-[protein] + ADP + H(+)</text>
        <dbReference type="Rhea" id="RHEA:17989"/>
        <dbReference type="Rhea" id="RHEA-COMP:9863"/>
        <dbReference type="Rhea" id="RHEA-COMP:11604"/>
        <dbReference type="ChEBI" id="CHEBI:15378"/>
        <dbReference type="ChEBI" id="CHEBI:29999"/>
        <dbReference type="ChEBI" id="CHEBI:30616"/>
        <dbReference type="ChEBI" id="CHEBI:83421"/>
        <dbReference type="ChEBI" id="CHEBI:456216"/>
        <dbReference type="EC" id="2.7.11.1"/>
    </reaction>
</comment>
<evidence type="ECO:0000256" key="2">
    <source>
        <dbReference type="ARBA" id="ARBA00022527"/>
    </source>
</evidence>
<dbReference type="InterPro" id="IPR011009">
    <property type="entry name" value="Kinase-like_dom_sf"/>
</dbReference>
<keyword evidence="12" id="KW-1185">Reference proteome</keyword>
<comment type="catalytic activity">
    <reaction evidence="7">
        <text>L-threonyl-[protein] + ATP = O-phospho-L-threonyl-[protein] + ADP + H(+)</text>
        <dbReference type="Rhea" id="RHEA:46608"/>
        <dbReference type="Rhea" id="RHEA-COMP:11060"/>
        <dbReference type="Rhea" id="RHEA-COMP:11605"/>
        <dbReference type="ChEBI" id="CHEBI:15378"/>
        <dbReference type="ChEBI" id="CHEBI:30013"/>
        <dbReference type="ChEBI" id="CHEBI:30616"/>
        <dbReference type="ChEBI" id="CHEBI:61977"/>
        <dbReference type="ChEBI" id="CHEBI:456216"/>
        <dbReference type="EC" id="2.7.11.1"/>
    </reaction>
</comment>
<dbReference type="PROSITE" id="PS50011">
    <property type="entry name" value="PROTEIN_KINASE_DOM"/>
    <property type="match status" value="1"/>
</dbReference>
<evidence type="ECO:0000256" key="3">
    <source>
        <dbReference type="ARBA" id="ARBA00022679"/>
    </source>
</evidence>
<dbReference type="Gene3D" id="1.10.510.10">
    <property type="entry name" value="Transferase(Phosphotransferase) domain 1"/>
    <property type="match status" value="1"/>
</dbReference>
<dbReference type="InterPro" id="IPR000719">
    <property type="entry name" value="Prot_kinase_dom"/>
</dbReference>
<evidence type="ECO:0000256" key="4">
    <source>
        <dbReference type="ARBA" id="ARBA00022741"/>
    </source>
</evidence>
<evidence type="ECO:0000259" key="10">
    <source>
        <dbReference type="PROSITE" id="PS50011"/>
    </source>
</evidence>
<reference evidence="12" key="1">
    <citation type="journal article" date="2021" name="G3 (Bethesda)">
        <title>Chromosome assembled and annotated genome sequence of Aspergillus flavus NRRL 3357.</title>
        <authorList>
            <person name="Skerker J.M."/>
            <person name="Pianalto K.M."/>
            <person name="Mondo S.J."/>
            <person name="Yang K."/>
            <person name="Arkin A.P."/>
            <person name="Keller N.P."/>
            <person name="Grigoriev I.V."/>
            <person name="Louise Glass N.L."/>
        </authorList>
    </citation>
    <scope>NUCLEOTIDE SEQUENCE [LARGE SCALE GENOMIC DNA]</scope>
    <source>
        <strain evidence="12">ATCC 200026 / FGSC A1120 / IAM 13836 / NRRL 3357 / JCM 12722 / SRRC 167</strain>
    </source>
</reference>
<protein>
    <recommendedName>
        <fullName evidence="1">non-specific serine/threonine protein kinase</fullName>
        <ecNumber evidence="1">2.7.11.1</ecNumber>
    </recommendedName>
</protein>
<dbReference type="OMA" id="ETLPWYS"/>
<evidence type="ECO:0000256" key="9">
    <source>
        <dbReference type="PROSITE-ProRule" id="PRU10141"/>
    </source>
</evidence>
<proteinExistence type="predicted"/>
<name>A0A7U2MP37_ASPFN</name>
<organism evidence="11 12">
    <name type="scientific">Aspergillus flavus (strain ATCC 200026 / FGSC A1120 / IAM 13836 / NRRL 3357 / JCM 12722 / SRRC 167)</name>
    <dbReference type="NCBI Taxonomy" id="332952"/>
    <lineage>
        <taxon>Eukaryota</taxon>
        <taxon>Fungi</taxon>
        <taxon>Dikarya</taxon>
        <taxon>Ascomycota</taxon>
        <taxon>Pezizomycotina</taxon>
        <taxon>Eurotiomycetes</taxon>
        <taxon>Eurotiomycetidae</taxon>
        <taxon>Eurotiales</taxon>
        <taxon>Aspergillaceae</taxon>
        <taxon>Aspergillus</taxon>
        <taxon>Aspergillus subgen. Circumdati</taxon>
    </lineage>
</organism>
<gene>
    <name evidence="11" type="ORF">F9C07_216</name>
</gene>
<evidence type="ECO:0000256" key="6">
    <source>
        <dbReference type="ARBA" id="ARBA00022840"/>
    </source>
</evidence>
<evidence type="ECO:0000313" key="12">
    <source>
        <dbReference type="Proteomes" id="UP000596276"/>
    </source>
</evidence>
<keyword evidence="4 9" id="KW-0547">Nucleotide-binding</keyword>
<dbReference type="PROSITE" id="PS00107">
    <property type="entry name" value="PROTEIN_KINASE_ATP"/>
    <property type="match status" value="1"/>
</dbReference>
<dbReference type="GO" id="GO:0000245">
    <property type="term" value="P:spliceosomal complex assembly"/>
    <property type="evidence" value="ECO:0007669"/>
    <property type="project" value="TreeGrafter"/>
</dbReference>
<accession>A0A7U2MP37</accession>
<dbReference type="EMBL" id="CP044619">
    <property type="protein sequence ID" value="QRD87226.1"/>
    <property type="molecule type" value="Genomic_DNA"/>
</dbReference>
<dbReference type="EC" id="2.7.11.1" evidence="1"/>
<dbReference type="Pfam" id="PF00069">
    <property type="entry name" value="Pkinase"/>
    <property type="match status" value="1"/>
</dbReference>
<dbReference type="AlphaFoldDB" id="A0A7U2MP37"/>
<keyword evidence="6 9" id="KW-0067">ATP-binding</keyword>
<keyword evidence="3" id="KW-0808">Transferase</keyword>
<evidence type="ECO:0000256" key="1">
    <source>
        <dbReference type="ARBA" id="ARBA00012513"/>
    </source>
</evidence>
<dbReference type="Gene3D" id="3.30.200.20">
    <property type="entry name" value="Phosphorylase Kinase, domain 1"/>
    <property type="match status" value="1"/>
</dbReference>